<evidence type="ECO:0000313" key="7">
    <source>
        <dbReference type="Proteomes" id="UP001249851"/>
    </source>
</evidence>
<dbReference type="Proteomes" id="UP001249851">
    <property type="component" value="Unassembled WGS sequence"/>
</dbReference>
<evidence type="ECO:0000259" key="5">
    <source>
        <dbReference type="Pfam" id="PF04083"/>
    </source>
</evidence>
<dbReference type="PANTHER" id="PTHR11005">
    <property type="entry name" value="LYSOSOMAL ACID LIPASE-RELATED"/>
    <property type="match status" value="1"/>
</dbReference>
<keyword evidence="2" id="KW-0443">Lipid metabolism</keyword>
<accession>A0AAD9VHC1</accession>
<dbReference type="Pfam" id="PF00561">
    <property type="entry name" value="Abhydrolase_1"/>
    <property type="match status" value="1"/>
</dbReference>
<dbReference type="InterPro" id="IPR029058">
    <property type="entry name" value="AB_hydrolase_fold"/>
</dbReference>
<dbReference type="SUPFAM" id="SSF53474">
    <property type="entry name" value="alpha/beta-Hydrolases"/>
    <property type="match status" value="1"/>
</dbReference>
<proteinExistence type="predicted"/>
<dbReference type="AlphaFoldDB" id="A0AAD9VHC1"/>
<feature type="domain" description="Partial AB-hydrolase lipase" evidence="5">
    <location>
        <begin position="35"/>
        <end position="69"/>
    </location>
</feature>
<dbReference type="GO" id="GO:0016042">
    <property type="term" value="P:lipid catabolic process"/>
    <property type="evidence" value="ECO:0007669"/>
    <property type="project" value="UniProtKB-KW"/>
</dbReference>
<evidence type="ECO:0000259" key="4">
    <source>
        <dbReference type="Pfam" id="PF00561"/>
    </source>
</evidence>
<feature type="signal peptide" evidence="3">
    <location>
        <begin position="1"/>
        <end position="18"/>
    </location>
</feature>
<evidence type="ECO:0000256" key="1">
    <source>
        <dbReference type="ARBA" id="ARBA00022963"/>
    </source>
</evidence>
<gene>
    <name evidence="6" type="ORF">P5673_000750</name>
</gene>
<sequence>MYLASISALCSVLIAASAFEIFPHHQLDPEVDMNVTEIIRYHGYPAEEYTVQTEDGYLLYIQRIPAGRVEDSCDIHGCPPKEEFDVWMGNVRGNTYGLRHIKYKTNSNKFWDFSWDEMVKYDLPAMLKFVTTKTSKSSLYYVGHSQGTAIGFAGFSRNEEMAKMVKTFFALAPVTTVAYAKGPLKLLVQNSKNYINELASKGFQRMTPHPYN</sequence>
<keyword evidence="3" id="KW-0732">Signal</keyword>
<dbReference type="Gene3D" id="3.40.50.1820">
    <property type="entry name" value="alpha/beta hydrolase"/>
    <property type="match status" value="1"/>
</dbReference>
<organism evidence="6 7">
    <name type="scientific">Acropora cervicornis</name>
    <name type="common">Staghorn coral</name>
    <dbReference type="NCBI Taxonomy" id="6130"/>
    <lineage>
        <taxon>Eukaryota</taxon>
        <taxon>Metazoa</taxon>
        <taxon>Cnidaria</taxon>
        <taxon>Anthozoa</taxon>
        <taxon>Hexacorallia</taxon>
        <taxon>Scleractinia</taxon>
        <taxon>Astrocoeniina</taxon>
        <taxon>Acroporidae</taxon>
        <taxon>Acropora</taxon>
    </lineage>
</organism>
<protein>
    <submittedName>
        <fullName evidence="6">Lipase member K</fullName>
    </submittedName>
</protein>
<dbReference type="EMBL" id="JARQWQ010000001">
    <property type="protein sequence ID" value="KAK2574563.1"/>
    <property type="molecule type" value="Genomic_DNA"/>
</dbReference>
<evidence type="ECO:0000313" key="6">
    <source>
        <dbReference type="EMBL" id="KAK2574563.1"/>
    </source>
</evidence>
<reference evidence="6" key="2">
    <citation type="journal article" date="2023" name="Science">
        <title>Genomic signatures of disease resistance in endangered staghorn corals.</title>
        <authorList>
            <person name="Vollmer S.V."/>
            <person name="Selwyn J.D."/>
            <person name="Despard B.A."/>
            <person name="Roesel C.L."/>
        </authorList>
    </citation>
    <scope>NUCLEOTIDE SEQUENCE</scope>
    <source>
        <strain evidence="6">K2</strain>
    </source>
</reference>
<dbReference type="InterPro" id="IPR006693">
    <property type="entry name" value="AB_hydrolase_lipase"/>
</dbReference>
<dbReference type="InterPro" id="IPR000073">
    <property type="entry name" value="AB_hydrolase_1"/>
</dbReference>
<keyword evidence="7" id="KW-1185">Reference proteome</keyword>
<name>A0AAD9VHC1_ACRCE</name>
<keyword evidence="1" id="KW-0442">Lipid degradation</keyword>
<reference evidence="6" key="1">
    <citation type="journal article" date="2023" name="G3 (Bethesda)">
        <title>Whole genome assembly and annotation of the endangered Caribbean coral Acropora cervicornis.</title>
        <authorList>
            <person name="Selwyn J.D."/>
            <person name="Vollmer S.V."/>
        </authorList>
    </citation>
    <scope>NUCLEOTIDE SEQUENCE</scope>
    <source>
        <strain evidence="6">K2</strain>
    </source>
</reference>
<dbReference type="Pfam" id="PF04083">
    <property type="entry name" value="Abhydro_lipase"/>
    <property type="match status" value="1"/>
</dbReference>
<feature type="domain" description="AB hydrolase-1" evidence="4">
    <location>
        <begin position="81"/>
        <end position="166"/>
    </location>
</feature>
<evidence type="ECO:0000256" key="3">
    <source>
        <dbReference type="SAM" id="SignalP"/>
    </source>
</evidence>
<evidence type="ECO:0000256" key="2">
    <source>
        <dbReference type="ARBA" id="ARBA00023098"/>
    </source>
</evidence>
<feature type="chain" id="PRO_5042209922" evidence="3">
    <location>
        <begin position="19"/>
        <end position="212"/>
    </location>
</feature>
<comment type="caution">
    <text evidence="6">The sequence shown here is derived from an EMBL/GenBank/DDBJ whole genome shotgun (WGS) entry which is preliminary data.</text>
</comment>